<dbReference type="Pfam" id="PF00711">
    <property type="entry name" value="Defensin_beta"/>
    <property type="match status" value="1"/>
</dbReference>
<sequence length="59" mass="6586">MSPFFCLFCGLFVIFKGGSLARPRRLTCGYRGTFCHRGKCPRGNDYLGTCGPGKNCCKW</sequence>
<dbReference type="Proteomes" id="UP000694560">
    <property type="component" value="Unplaced"/>
</dbReference>
<dbReference type="GO" id="GO:0005576">
    <property type="term" value="C:extracellular region"/>
    <property type="evidence" value="ECO:0007669"/>
    <property type="project" value="InterPro"/>
</dbReference>
<dbReference type="OrthoDB" id="9237895at2759"/>
<evidence type="ECO:0000259" key="2">
    <source>
        <dbReference type="Pfam" id="PF00711"/>
    </source>
</evidence>
<keyword evidence="4" id="KW-1185">Reference proteome</keyword>
<feature type="chain" id="PRO_5034125335" description="Beta-defensin-like domain-containing protein" evidence="1">
    <location>
        <begin position="22"/>
        <end position="59"/>
    </location>
</feature>
<dbReference type="Ensembl" id="ENSMCST00000009574.1">
    <property type="protein sequence ID" value="ENSMCSP00000009344.1"/>
    <property type="gene ID" value="ENSMCSG00000006623.1"/>
</dbReference>
<organism evidence="3 4">
    <name type="scientific">Malurus cyaneus samueli</name>
    <dbReference type="NCBI Taxonomy" id="2593467"/>
    <lineage>
        <taxon>Eukaryota</taxon>
        <taxon>Metazoa</taxon>
        <taxon>Chordata</taxon>
        <taxon>Craniata</taxon>
        <taxon>Vertebrata</taxon>
        <taxon>Euteleostomi</taxon>
        <taxon>Archelosauria</taxon>
        <taxon>Archosauria</taxon>
        <taxon>Dinosauria</taxon>
        <taxon>Saurischia</taxon>
        <taxon>Theropoda</taxon>
        <taxon>Coelurosauria</taxon>
        <taxon>Aves</taxon>
        <taxon>Neognathae</taxon>
        <taxon>Neoaves</taxon>
        <taxon>Telluraves</taxon>
        <taxon>Australaves</taxon>
        <taxon>Passeriformes</taxon>
        <taxon>Meliphagoidea</taxon>
        <taxon>Maluridae</taxon>
        <taxon>Malurus</taxon>
    </lineage>
</organism>
<proteinExistence type="predicted"/>
<evidence type="ECO:0000256" key="1">
    <source>
        <dbReference type="SAM" id="SignalP"/>
    </source>
</evidence>
<dbReference type="InterPro" id="IPR001855">
    <property type="entry name" value="Defensin_beta-like"/>
</dbReference>
<dbReference type="AlphaFoldDB" id="A0A8C5TL66"/>
<dbReference type="GO" id="GO:0006952">
    <property type="term" value="P:defense response"/>
    <property type="evidence" value="ECO:0007669"/>
    <property type="project" value="InterPro"/>
</dbReference>
<feature type="signal peptide" evidence="1">
    <location>
        <begin position="1"/>
        <end position="21"/>
    </location>
</feature>
<accession>A0A8C5TL66</accession>
<evidence type="ECO:0000313" key="3">
    <source>
        <dbReference type="Ensembl" id="ENSMCSP00000009344.1"/>
    </source>
</evidence>
<keyword evidence="1" id="KW-0732">Signal</keyword>
<reference evidence="3" key="1">
    <citation type="submission" date="2025-08" db="UniProtKB">
        <authorList>
            <consortium name="Ensembl"/>
        </authorList>
    </citation>
    <scope>IDENTIFICATION</scope>
</reference>
<evidence type="ECO:0000313" key="4">
    <source>
        <dbReference type="Proteomes" id="UP000694560"/>
    </source>
</evidence>
<feature type="domain" description="Beta-defensin-like" evidence="2">
    <location>
        <begin position="25"/>
        <end position="58"/>
    </location>
</feature>
<reference evidence="3" key="2">
    <citation type="submission" date="2025-09" db="UniProtKB">
        <authorList>
            <consortium name="Ensembl"/>
        </authorList>
    </citation>
    <scope>IDENTIFICATION</scope>
</reference>
<dbReference type="SUPFAM" id="SSF57392">
    <property type="entry name" value="Defensin-like"/>
    <property type="match status" value="1"/>
</dbReference>
<name>A0A8C5TL66_9PASS</name>
<protein>
    <recommendedName>
        <fullName evidence="2">Beta-defensin-like domain-containing protein</fullName>
    </recommendedName>
</protein>